<gene>
    <name evidence="5" type="ORF">CXB51_005765</name>
</gene>
<reference evidence="5 6" key="1">
    <citation type="journal article" date="2021" name="bioRxiv">
        <title>The Gossypium anomalum genome as a resource for cotton improvement and evolutionary analysis of hybrid incompatibility.</title>
        <authorList>
            <person name="Grover C.E."/>
            <person name="Yuan D."/>
            <person name="Arick M.A."/>
            <person name="Miller E.R."/>
            <person name="Hu G."/>
            <person name="Peterson D.G."/>
            <person name="Wendel J.F."/>
            <person name="Udall J.A."/>
        </authorList>
    </citation>
    <scope>NUCLEOTIDE SEQUENCE [LARGE SCALE GENOMIC DNA]</scope>
    <source>
        <strain evidence="5">JFW-Udall</strain>
        <tissue evidence="5">Leaf</tissue>
    </source>
</reference>
<dbReference type="AlphaFoldDB" id="A0A8J6DCB0"/>
<dbReference type="InterPro" id="IPR013103">
    <property type="entry name" value="RVT_2"/>
</dbReference>
<evidence type="ECO:0000313" key="6">
    <source>
        <dbReference type="Proteomes" id="UP000701853"/>
    </source>
</evidence>
<comment type="caution">
    <text evidence="5">The sequence shown here is derived from an EMBL/GenBank/DDBJ whole genome shotgun (WGS) entry which is preliminary data.</text>
</comment>
<dbReference type="Pfam" id="PF25597">
    <property type="entry name" value="SH3_retrovirus"/>
    <property type="match status" value="1"/>
</dbReference>
<evidence type="ECO:0000259" key="3">
    <source>
        <dbReference type="Pfam" id="PF07727"/>
    </source>
</evidence>
<name>A0A8J6DCB0_9ROSI</name>
<keyword evidence="1" id="KW-0479">Metal-binding</keyword>
<dbReference type="OrthoDB" id="1739418at2759"/>
<dbReference type="GO" id="GO:0046872">
    <property type="term" value="F:metal ion binding"/>
    <property type="evidence" value="ECO:0007669"/>
    <property type="project" value="UniProtKB-KW"/>
</dbReference>
<dbReference type="Pfam" id="PF07727">
    <property type="entry name" value="RVT_2"/>
    <property type="match status" value="1"/>
</dbReference>
<evidence type="ECO:0008006" key="7">
    <source>
        <dbReference type="Google" id="ProtNLM"/>
    </source>
</evidence>
<dbReference type="InterPro" id="IPR057670">
    <property type="entry name" value="SH3_retrovirus"/>
</dbReference>
<dbReference type="EMBL" id="JAHUZN010000003">
    <property type="protein sequence ID" value="KAG8499253.1"/>
    <property type="molecule type" value="Genomic_DNA"/>
</dbReference>
<keyword evidence="2" id="KW-0378">Hydrolase</keyword>
<dbReference type="InterPro" id="IPR039537">
    <property type="entry name" value="Retrotran_Ty1/copia-like"/>
</dbReference>
<evidence type="ECO:0000256" key="1">
    <source>
        <dbReference type="ARBA" id="ARBA00022723"/>
    </source>
</evidence>
<protein>
    <recommendedName>
        <fullName evidence="7">Reverse transcriptase Ty1/copia-type domain-containing protein</fullName>
    </recommendedName>
</protein>
<evidence type="ECO:0000256" key="2">
    <source>
        <dbReference type="ARBA" id="ARBA00022801"/>
    </source>
</evidence>
<dbReference type="PANTHER" id="PTHR42648">
    <property type="entry name" value="TRANSPOSASE, PUTATIVE-RELATED"/>
    <property type="match status" value="1"/>
</dbReference>
<accession>A0A8J6DCB0</accession>
<evidence type="ECO:0000259" key="4">
    <source>
        <dbReference type="Pfam" id="PF25597"/>
    </source>
</evidence>
<feature type="domain" description="Retroviral polymerase SH3-like" evidence="4">
    <location>
        <begin position="60"/>
        <end position="115"/>
    </location>
</feature>
<keyword evidence="6" id="KW-1185">Reference proteome</keyword>
<feature type="domain" description="Reverse transcriptase Ty1/copia-type" evidence="3">
    <location>
        <begin position="215"/>
        <end position="277"/>
    </location>
</feature>
<evidence type="ECO:0000313" key="5">
    <source>
        <dbReference type="EMBL" id="KAG8499253.1"/>
    </source>
</evidence>
<dbReference type="Proteomes" id="UP000701853">
    <property type="component" value="Chromosome 3"/>
</dbReference>
<proteinExistence type="predicted"/>
<dbReference type="GO" id="GO:0016787">
    <property type="term" value="F:hydrolase activity"/>
    <property type="evidence" value="ECO:0007669"/>
    <property type="project" value="UniProtKB-KW"/>
</dbReference>
<dbReference type="PANTHER" id="PTHR42648:SF28">
    <property type="entry name" value="TRANSPOSON-ENCODED PROTEIN WITH RIBONUCLEASE H-LIKE AND RETROVIRUS ZINC FINGER-LIKE DOMAINS"/>
    <property type="match status" value="1"/>
</dbReference>
<sequence>MVRSMLSYSELPTSFWGYAIQTTCYILNDVSTKFACKTPYELWHGKKHALNHFRIWGCPTHVLDKGAKKLDAWIELCMFVGYPKGAKGGLFYNLEDNMIKVSTHTTFIKESLIDNFKPQSKVVLEELLGGLEKSPSLILEKIIERLANYQQHKGIHRSGRVSKKPDFFIYDGSIYNMKGNHKDDDPLTYEKVMQDVDSKLWKQAIDAEMDFMKSNMVWELVDLLVVIKPIRCKWIYEKKRNMEGKVEILKARLVGKDYTQKEDINYDEIVTPISRFHCQNRIPNDTSQVGTVNTIDIQ</sequence>
<organism evidence="5 6">
    <name type="scientific">Gossypium anomalum</name>
    <dbReference type="NCBI Taxonomy" id="47600"/>
    <lineage>
        <taxon>Eukaryota</taxon>
        <taxon>Viridiplantae</taxon>
        <taxon>Streptophyta</taxon>
        <taxon>Embryophyta</taxon>
        <taxon>Tracheophyta</taxon>
        <taxon>Spermatophyta</taxon>
        <taxon>Magnoliopsida</taxon>
        <taxon>eudicotyledons</taxon>
        <taxon>Gunneridae</taxon>
        <taxon>Pentapetalae</taxon>
        <taxon>rosids</taxon>
        <taxon>malvids</taxon>
        <taxon>Malvales</taxon>
        <taxon>Malvaceae</taxon>
        <taxon>Malvoideae</taxon>
        <taxon>Gossypium</taxon>
    </lineage>
</organism>